<dbReference type="KEGG" id="dosa:Os11g0147700"/>
<dbReference type="Proteomes" id="UP000000763">
    <property type="component" value="Chromosome 11"/>
</dbReference>
<organism evidence="2">
    <name type="scientific">Oryza sativa subsp. japonica</name>
    <name type="common">Rice</name>
    <dbReference type="NCBI Taxonomy" id="39947"/>
    <lineage>
        <taxon>Eukaryota</taxon>
        <taxon>Viridiplantae</taxon>
        <taxon>Streptophyta</taxon>
        <taxon>Embryophyta</taxon>
        <taxon>Tracheophyta</taxon>
        <taxon>Spermatophyta</taxon>
        <taxon>Magnoliopsida</taxon>
        <taxon>Liliopsida</taxon>
        <taxon>Poales</taxon>
        <taxon>Poaceae</taxon>
        <taxon>BOP clade</taxon>
        <taxon>Oryzoideae</taxon>
        <taxon>Oryzeae</taxon>
        <taxon>Oryzinae</taxon>
        <taxon>Oryza</taxon>
        <taxon>Oryza sativa</taxon>
    </lineage>
</organism>
<dbReference type="EMBL" id="AP008217">
    <property type="protein sequence ID" value="BAH95080.1"/>
    <property type="molecule type" value="Genomic_DNA"/>
</dbReference>
<protein>
    <submittedName>
        <fullName evidence="1">Os11g0147700 protein</fullName>
    </submittedName>
</protein>
<reference evidence="2" key="7">
    <citation type="submission" date="2008-12" db="EMBL/GenBank/DDBJ databases">
        <title>Improved gene annotation of the rice (Oryza sativa) genomes.</title>
        <authorList>
            <person name="Wang J."/>
            <person name="Li R."/>
            <person name="Fan W."/>
            <person name="Huang Q."/>
            <person name="Zhang J."/>
            <person name="Zhou Y."/>
            <person name="Hu Y."/>
            <person name="Zi S."/>
            <person name="Li J."/>
            <person name="Ni P."/>
            <person name="Zheng H."/>
            <person name="Zhang Y."/>
            <person name="Zhao M."/>
            <person name="Hao Q."/>
            <person name="McDermott J."/>
            <person name="Samudrala R."/>
            <person name="Kristiansen K."/>
            <person name="Wong G.K.-S."/>
        </authorList>
    </citation>
    <scope>NUCLEOTIDE SEQUENCE</scope>
</reference>
<evidence type="ECO:0000313" key="3">
    <source>
        <dbReference type="Proteomes" id="UP000000763"/>
    </source>
</evidence>
<reference evidence="1" key="3">
    <citation type="journal article" date="2006" name="Nucleic Acids Res.">
        <title>The Rice Annotation Project Database (RAP-DB): hub for Oryza sativa ssp. japonica genome information.</title>
        <authorList>
            <person name="Ohyanagi H."/>
            <person name="Tanaka T."/>
            <person name="Sakai H."/>
            <person name="Shigemoto Y."/>
            <person name="Yamaguchi K."/>
            <person name="Habara T."/>
            <person name="Fujii Y."/>
            <person name="Antonio B.A."/>
            <person name="Nagamura Y."/>
            <person name="Imanishi T."/>
            <person name="Ikeo K."/>
            <person name="Itoh T."/>
            <person name="Gojobori T."/>
            <person name="Sasaki T."/>
        </authorList>
    </citation>
    <scope>NUCLEOTIDE SEQUENCE</scope>
</reference>
<dbReference type="Gramene" id="Os11t0147700-01">
    <property type="protein sequence ID" value="Os11t0147700-01"/>
    <property type="gene ID" value="Os11g0147700"/>
</dbReference>
<sequence length="113" mass="12966">MPARAHITHTFSSLRSGRVDPGILPRCPGRSIDRSITFTHRAHPIEKPHRQTPLHCPIIQVLFRGTHWLRQWAKLQRHEDLRSQLIAASQHLESSALQFFSSNGWLSARHIGL</sequence>
<reference evidence="1" key="4">
    <citation type="journal article" date="2007" name="Genome Res.">
        <title>Curated Genome Annotation of Oryza sativa ssp. japonica and Comparative Genome Analysis with Arabidopsis thaliana.</title>
        <authorList>
            <consortium name="The Rice Annotation Project (RAP)"/>
            <person name="Itoh T."/>
            <person name="Tanaka T."/>
            <person name="Barrero R.A."/>
            <person name="Yamasaki C."/>
            <person name="Fujii Y."/>
            <person name="Hilton P.B."/>
            <person name="Antonio B.A."/>
            <person name="Aono H."/>
            <person name="Apweiler R."/>
            <person name="Bruskiewich R."/>
            <person name="Bureau T."/>
            <person name="Burr F."/>
            <person name="Costa de Oliveira A."/>
            <person name="Fuks G."/>
            <person name="Habara T."/>
            <person name="Haberer G."/>
            <person name="Han B."/>
            <person name="Harada E."/>
            <person name="Hiraki A.T."/>
            <person name="Hirochika H."/>
            <person name="Hoen D."/>
            <person name="Hokari H."/>
            <person name="Hosokawa S."/>
            <person name="Hsing Y."/>
            <person name="Ikawa H."/>
            <person name="Ikeo K."/>
            <person name="Imanishi T."/>
            <person name="Ito Y."/>
            <person name="Jaiswal P."/>
            <person name="Kanno M."/>
            <person name="Kawahara Y."/>
            <person name="Kawamura T."/>
            <person name="Kawashima H."/>
            <person name="Khurana J.P."/>
            <person name="Kikuchi S."/>
            <person name="Komatsu S."/>
            <person name="Koyanagi K.O."/>
            <person name="Kubooka H."/>
            <person name="Lieberherr D."/>
            <person name="Lin Y.C."/>
            <person name="Lonsdale D."/>
            <person name="Matsumoto T."/>
            <person name="Matsuya A."/>
            <person name="McCombie W.R."/>
            <person name="Messing J."/>
            <person name="Miyao A."/>
            <person name="Mulder N."/>
            <person name="Nagamura Y."/>
            <person name="Nam J."/>
            <person name="Namiki N."/>
            <person name="Numa H."/>
            <person name="Nurimoto S."/>
            <person name="O'donovan C."/>
            <person name="Ohyanagi H."/>
            <person name="Okido T."/>
            <person name="Oota S."/>
            <person name="Osato N."/>
            <person name="Palmer L.E."/>
            <person name="Quetier F."/>
            <person name="Raghuvanshi S."/>
            <person name="Saichi N."/>
            <person name="Sakai H."/>
            <person name="Sakai Y."/>
            <person name="Sakata K."/>
            <person name="Sakurai T."/>
            <person name="Sato F."/>
            <person name="Sato Y."/>
            <person name="Schoof H."/>
            <person name="Seki M."/>
            <person name="Shibata M."/>
            <person name="Shimizu Y."/>
            <person name="Shinozaki K."/>
            <person name="Shinso Y."/>
            <person name="Singh N.K."/>
            <person name="Smith-White B."/>
            <person name="Takeda J."/>
            <person name="Tanino M."/>
            <person name="Tatusova T."/>
            <person name="Thongjuea S."/>
            <person name="Todokoro F."/>
            <person name="Tsugane M."/>
            <person name="Tyagi A.K."/>
            <person name="Vanavichit A."/>
            <person name="Wang A."/>
            <person name="Wing R.A."/>
            <person name="Yamaguchi K."/>
            <person name="Yamamoto M."/>
            <person name="Yamamoto N."/>
            <person name="Yu Y."/>
            <person name="Zhang H."/>
            <person name="Zhao Q."/>
            <person name="Higo K."/>
            <person name="Burr B."/>
            <person name="Gojobori T."/>
            <person name="Sasaki T."/>
        </authorList>
    </citation>
    <scope>NUCLEOTIDE SEQUENCE</scope>
</reference>
<proteinExistence type="predicted"/>
<dbReference type="AlphaFoldDB" id="A0A0P0XYS0"/>
<dbReference type="Proteomes" id="UP000007752">
    <property type="component" value="Chromosome 11"/>
</dbReference>
<reference evidence="1 3" key="1">
    <citation type="journal article" date="2005" name="Nature">
        <title>The map-based sequence of the rice genome.</title>
        <authorList>
            <consortium name="International rice genome sequencing project (IRGSP)"/>
            <person name="Matsumoto T."/>
            <person name="Wu J."/>
            <person name="Kanamori H."/>
            <person name="Katayose Y."/>
            <person name="Fujisawa M."/>
            <person name="Namiki N."/>
            <person name="Mizuno H."/>
            <person name="Yamamoto K."/>
            <person name="Antonio B.A."/>
            <person name="Baba T."/>
            <person name="Sakata K."/>
            <person name="Nagamura Y."/>
            <person name="Aoki H."/>
            <person name="Arikawa K."/>
            <person name="Arita K."/>
            <person name="Bito T."/>
            <person name="Chiden Y."/>
            <person name="Fujitsuka N."/>
            <person name="Fukunaka R."/>
            <person name="Hamada M."/>
            <person name="Harada C."/>
            <person name="Hayashi A."/>
            <person name="Hijishita S."/>
            <person name="Honda M."/>
            <person name="Hosokawa S."/>
            <person name="Ichikawa Y."/>
            <person name="Idonuma A."/>
            <person name="Iijima M."/>
            <person name="Ikeda M."/>
            <person name="Ikeno M."/>
            <person name="Ito K."/>
            <person name="Ito S."/>
            <person name="Ito T."/>
            <person name="Ito Y."/>
            <person name="Ito Y."/>
            <person name="Iwabuchi A."/>
            <person name="Kamiya K."/>
            <person name="Karasawa W."/>
            <person name="Kurita K."/>
            <person name="Katagiri S."/>
            <person name="Kikuta A."/>
            <person name="Kobayashi H."/>
            <person name="Kobayashi N."/>
            <person name="Machita K."/>
            <person name="Maehara T."/>
            <person name="Masukawa M."/>
            <person name="Mizubayashi T."/>
            <person name="Mukai Y."/>
            <person name="Nagasaki H."/>
            <person name="Nagata Y."/>
            <person name="Naito S."/>
            <person name="Nakashima M."/>
            <person name="Nakama Y."/>
            <person name="Nakamichi Y."/>
            <person name="Nakamura M."/>
            <person name="Meguro A."/>
            <person name="Negishi M."/>
            <person name="Ohta I."/>
            <person name="Ohta T."/>
            <person name="Okamoto M."/>
            <person name="Ono N."/>
            <person name="Saji S."/>
            <person name="Sakaguchi M."/>
            <person name="Sakai K."/>
            <person name="Shibata M."/>
            <person name="Shimokawa T."/>
            <person name="Song J."/>
            <person name="Takazaki Y."/>
            <person name="Terasawa K."/>
            <person name="Tsugane M."/>
            <person name="Tsuji K."/>
            <person name="Ueda S."/>
            <person name="Waki K."/>
            <person name="Yamagata H."/>
            <person name="Yamamoto M."/>
            <person name="Yamamoto S."/>
            <person name="Yamane H."/>
            <person name="Yoshiki S."/>
            <person name="Yoshihara R."/>
            <person name="Yukawa K."/>
            <person name="Zhong H."/>
            <person name="Yano M."/>
            <person name="Yuan Q."/>
            <person name="Ouyang S."/>
            <person name="Liu J."/>
            <person name="Jones K.M."/>
            <person name="Gansberger K."/>
            <person name="Moffat K."/>
            <person name="Hill J."/>
            <person name="Bera J."/>
            <person name="Fadrosh D."/>
            <person name="Jin S."/>
            <person name="Johri S."/>
            <person name="Kim M."/>
            <person name="Overton L."/>
            <person name="Reardon M."/>
            <person name="Tsitrin T."/>
            <person name="Vuong H."/>
            <person name="Weaver B."/>
            <person name="Ciecko A."/>
            <person name="Tallon L."/>
            <person name="Jackson J."/>
            <person name="Pai G."/>
            <person name="Aken S.V."/>
            <person name="Utterback T."/>
            <person name="Reidmuller S."/>
            <person name="Feldblyum T."/>
            <person name="Hsiao J."/>
            <person name="Zismann V."/>
            <person name="Iobst S."/>
            <person name="de Vazeille A.R."/>
            <person name="Buell C.R."/>
            <person name="Ying K."/>
            <person name="Li Y."/>
            <person name="Lu T."/>
            <person name="Huang Y."/>
            <person name="Zhao Q."/>
            <person name="Feng Q."/>
            <person name="Zhang L."/>
            <person name="Zhu J."/>
            <person name="Weng Q."/>
            <person name="Mu J."/>
            <person name="Lu Y."/>
            <person name="Fan D."/>
            <person name="Liu Y."/>
            <person name="Guan J."/>
            <person name="Zhang Y."/>
            <person name="Yu S."/>
            <person name="Liu X."/>
            <person name="Zhang Y."/>
            <person name="Hong G."/>
            <person name="Han B."/>
            <person name="Choisne N."/>
            <person name="Demange N."/>
            <person name="Orjeda G."/>
            <person name="Samain S."/>
            <person name="Cattolico L."/>
            <person name="Pelletier E."/>
            <person name="Couloux A."/>
            <person name="Segurens B."/>
            <person name="Wincker P."/>
            <person name="D'Hont A."/>
            <person name="Scarpelli C."/>
            <person name="Weissenbach J."/>
            <person name="Salanoubat M."/>
            <person name="Quetier F."/>
            <person name="Yu Y."/>
            <person name="Kim H.R."/>
            <person name="Rambo T."/>
            <person name="Currie J."/>
            <person name="Collura K."/>
            <person name="Luo M."/>
            <person name="Yang T."/>
            <person name="Ammiraju J.S.S."/>
            <person name="Engler F."/>
            <person name="Soderlund C."/>
            <person name="Wing R.A."/>
            <person name="Palmer L.E."/>
            <person name="de la Bastide M."/>
            <person name="Spiegel L."/>
            <person name="Nascimento L."/>
            <person name="Zutavern T."/>
            <person name="O'Shaughnessy A."/>
            <person name="Dike S."/>
            <person name="Dedhia N."/>
            <person name="Preston R."/>
            <person name="Balija V."/>
            <person name="McCombie W.R."/>
            <person name="Chow T."/>
            <person name="Chen H."/>
            <person name="Chung M."/>
            <person name="Chen C."/>
            <person name="Shaw J."/>
            <person name="Wu H."/>
            <person name="Hsiao K."/>
            <person name="Chao Y."/>
            <person name="Chu M."/>
            <person name="Cheng C."/>
            <person name="Hour A."/>
            <person name="Lee P."/>
            <person name="Lin S."/>
            <person name="Lin Y."/>
            <person name="Liou J."/>
            <person name="Liu S."/>
            <person name="Hsing Y."/>
            <person name="Raghuvanshi S."/>
            <person name="Mohanty A."/>
            <person name="Bharti A.K."/>
            <person name="Gaur A."/>
            <person name="Gupta V."/>
            <person name="Kumar D."/>
            <person name="Ravi V."/>
            <person name="Vij S."/>
            <person name="Kapur A."/>
            <person name="Khurana P."/>
            <person name="Khurana P."/>
            <person name="Khurana J.P."/>
            <person name="Tyagi A.K."/>
            <person name="Gaikwad K."/>
            <person name="Singh A."/>
            <person name="Dalal V."/>
            <person name="Srivastava S."/>
            <person name="Dixit A."/>
            <person name="Pal A.K."/>
            <person name="Ghazi I.A."/>
            <person name="Yadav M."/>
            <person name="Pandit A."/>
            <person name="Bhargava A."/>
            <person name="Sureshbabu K."/>
            <person name="Batra K."/>
            <person name="Sharma T.R."/>
            <person name="Mohapatra T."/>
            <person name="Singh N.K."/>
            <person name="Messing J."/>
            <person name="Nelson A.B."/>
            <person name="Fuks G."/>
            <person name="Kavchok S."/>
            <person name="Keizer G."/>
            <person name="Linton E."/>
            <person name="Llaca V."/>
            <person name="Song R."/>
            <person name="Tanyolac B."/>
            <person name="Young S."/>
            <person name="Ho-Il K."/>
            <person name="Hahn J.H."/>
            <person name="Sangsakoo G."/>
            <person name="Vanavichit A."/>
            <person name="de Mattos Luiz.A.T."/>
            <person name="Zimmer P.D."/>
            <person name="Malone G."/>
            <person name="Dellagostin O."/>
            <person name="de Oliveira A.C."/>
            <person name="Bevan M."/>
            <person name="Bancroft I."/>
            <person name="Minx P."/>
            <person name="Cordum H."/>
            <person name="Wilson R."/>
            <person name="Cheng Z."/>
            <person name="Jin W."/>
            <person name="Jiang J."/>
            <person name="Leong S.A."/>
            <person name="Iwama H."/>
            <person name="Gojobori T."/>
            <person name="Itoh T."/>
            <person name="Niimura Y."/>
            <person name="Fujii Y."/>
            <person name="Habara T."/>
            <person name="Sakai H."/>
            <person name="Sato Y."/>
            <person name="Wilson G."/>
            <person name="Kumar K."/>
            <person name="McCouch S."/>
            <person name="Juretic N."/>
            <person name="Hoen D."/>
            <person name="Wright S."/>
            <person name="Bruskiewich R."/>
            <person name="Bureau T."/>
            <person name="Miyao A."/>
            <person name="Hirochika H."/>
            <person name="Nishikawa T."/>
            <person name="Kadowaki K."/>
            <person name="Sugiura M."/>
            <person name="Burr B."/>
            <person name="Sasaki T."/>
        </authorList>
    </citation>
    <scope>NUCLEOTIDE SEQUENCE [LARGE SCALE GENOMIC DNA]</scope>
    <source>
        <strain evidence="3">cv. Nipponbare</strain>
    </source>
</reference>
<reference evidence="3" key="6">
    <citation type="journal article" date="2008" name="Nucleic Acids Res.">
        <title>The rice annotation project database (RAP-DB): 2008 update.</title>
        <authorList>
            <consortium name="The rice annotation project (RAP)"/>
        </authorList>
    </citation>
    <scope>GENOME REANNOTATION</scope>
    <source>
        <strain evidence="3">cv. Nipponbare</strain>
    </source>
</reference>
<dbReference type="EMBL" id="CM000148">
    <property type="protein sequence ID" value="EEE51651.1"/>
    <property type="molecule type" value="Genomic_DNA"/>
</dbReference>
<reference evidence="1" key="8">
    <citation type="submission" date="2009-08" db="EMBL/GenBank/DDBJ databases">
        <title>Oryza sativa nipponbare(GA3) genomic DNA, chromosome 11.</title>
        <authorList>
            <consortium name="IRGSP(International Rice Genome Sequencing Project)"/>
        </authorList>
    </citation>
    <scope>NUCLEOTIDE SEQUENCE</scope>
</reference>
<reference evidence="2" key="2">
    <citation type="journal article" date="2005" name="PLoS Biol.">
        <title>The genomes of Oryza sativa: a history of duplications.</title>
        <authorList>
            <person name="Yu J."/>
            <person name="Wang J."/>
            <person name="Lin W."/>
            <person name="Li S."/>
            <person name="Li H."/>
            <person name="Zhou J."/>
            <person name="Ni P."/>
            <person name="Dong W."/>
            <person name="Hu S."/>
            <person name="Zeng C."/>
            <person name="Zhang J."/>
            <person name="Zhang Y."/>
            <person name="Li R."/>
            <person name="Xu Z."/>
            <person name="Li S."/>
            <person name="Li X."/>
            <person name="Zheng H."/>
            <person name="Cong L."/>
            <person name="Lin L."/>
            <person name="Yin J."/>
            <person name="Geng J."/>
            <person name="Li G."/>
            <person name="Shi J."/>
            <person name="Liu J."/>
            <person name="Lv H."/>
            <person name="Li J."/>
            <person name="Wang J."/>
            <person name="Deng Y."/>
            <person name="Ran L."/>
            <person name="Shi X."/>
            <person name="Wang X."/>
            <person name="Wu Q."/>
            <person name="Li C."/>
            <person name="Ren X."/>
            <person name="Wang J."/>
            <person name="Wang X."/>
            <person name="Li D."/>
            <person name="Liu D."/>
            <person name="Zhang X."/>
            <person name="Ji Z."/>
            <person name="Zhao W."/>
            <person name="Sun Y."/>
            <person name="Zhang Z."/>
            <person name="Bao J."/>
            <person name="Han Y."/>
            <person name="Dong L."/>
            <person name="Ji J."/>
            <person name="Chen P."/>
            <person name="Wu S."/>
            <person name="Liu J."/>
            <person name="Xiao Y."/>
            <person name="Bu D."/>
            <person name="Tan J."/>
            <person name="Yang L."/>
            <person name="Ye C."/>
            <person name="Zhang J."/>
            <person name="Xu J."/>
            <person name="Zhou Y."/>
            <person name="Yu Y."/>
            <person name="Zhang B."/>
            <person name="Zhuang S."/>
            <person name="Wei H."/>
            <person name="Liu B."/>
            <person name="Lei M."/>
            <person name="Yu H."/>
            <person name="Li Y."/>
            <person name="Xu H."/>
            <person name="Wei S."/>
            <person name="He X."/>
            <person name="Fang L."/>
            <person name="Zhang Z."/>
            <person name="Zhang Y."/>
            <person name="Huang X."/>
            <person name="Su Z."/>
            <person name="Tong W."/>
            <person name="Li J."/>
            <person name="Tong Z."/>
            <person name="Li S."/>
            <person name="Ye J."/>
            <person name="Wang L."/>
            <person name="Fang L."/>
            <person name="Lei T."/>
            <person name="Chen C."/>
            <person name="Chen H."/>
            <person name="Xu Z."/>
            <person name="Li H."/>
            <person name="Huang H."/>
            <person name="Zhang F."/>
            <person name="Xu H."/>
            <person name="Li N."/>
            <person name="Zhao C."/>
            <person name="Li S."/>
            <person name="Dong L."/>
            <person name="Huang Y."/>
            <person name="Li L."/>
            <person name="Xi Y."/>
            <person name="Qi Q."/>
            <person name="Li W."/>
            <person name="Zhang B."/>
            <person name="Hu W."/>
            <person name="Zhang Y."/>
            <person name="Tian X."/>
            <person name="Jiao Y."/>
            <person name="Liang X."/>
            <person name="Jin J."/>
            <person name="Gao L."/>
            <person name="Zheng W."/>
            <person name="Hao B."/>
            <person name="Liu S."/>
            <person name="Wang W."/>
            <person name="Yuan L."/>
            <person name="Cao M."/>
            <person name="McDermott J."/>
            <person name="Samudrala R."/>
            <person name="Wang J."/>
            <person name="Wong G.K."/>
            <person name="Yang H."/>
        </authorList>
    </citation>
    <scope>NUCLEOTIDE SEQUENCE [LARGE SCALE GENOMIC DNA]</scope>
</reference>
<name>A0A0P0XYS0_ORYSJ</name>
<evidence type="ECO:0000313" key="2">
    <source>
        <dbReference type="EMBL" id="EEE51651.1"/>
    </source>
</evidence>
<reference evidence="1" key="9">
    <citation type="submission" date="2009-08" db="EMBL/GenBank/DDBJ databases">
        <title>The Second Rice Annotation Project Meeting (RAP2).</title>
        <authorList>
            <consortium name="The Rice Annotation Project (RAP)"/>
        </authorList>
    </citation>
    <scope>NUCLEOTIDE SEQUENCE</scope>
</reference>
<evidence type="ECO:0000313" key="1">
    <source>
        <dbReference type="EMBL" id="BAH95080.1"/>
    </source>
</evidence>
<reference evidence="1" key="5">
    <citation type="journal article" date="2008" name="Nucleic Acids Res.">
        <title>The Rice Annotation Project Database (RAP-DB): 2008 update.</title>
        <authorList>
            <consortium name="The Rice Annotation Project (RAP)"/>
            <person name="Tanaka T."/>
            <person name="Antonio B.A."/>
            <person name="Kikuchi S."/>
            <person name="Matsumoto T."/>
            <person name="Nagamura Y."/>
            <person name="Numa H."/>
            <person name="Sakai H."/>
            <person name="Wu J."/>
            <person name="Itoh T."/>
            <person name="Sasaki T."/>
            <person name="Aono R."/>
            <person name="Fujii Y."/>
            <person name="Habara T."/>
            <person name="Harada E."/>
            <person name="Kanno M."/>
            <person name="Kawahara Y."/>
            <person name="Kawashima H."/>
            <person name="Kubooka H."/>
            <person name="Matsuya A."/>
            <person name="Nakaoka H."/>
            <person name="Saichi N."/>
            <person name="Sanbonmatsu R."/>
            <person name="Sato Y."/>
            <person name="Shinso Y."/>
            <person name="Suzuki M."/>
            <person name="Takeda J."/>
            <person name="Tanino M."/>
            <person name="Todokoro F."/>
            <person name="Yamaguchi K."/>
            <person name="Yamamoto N."/>
            <person name="Yamasaki C."/>
            <person name="Imanishi T."/>
            <person name="Okido T."/>
            <person name="Tada M."/>
            <person name="Ikeo K."/>
            <person name="Tateno Y."/>
            <person name="Gojobori T."/>
            <person name="Lin Y.C."/>
            <person name="Wei F.J."/>
            <person name="Hsing Y.I."/>
            <person name="Zhao Q."/>
            <person name="Han B."/>
            <person name="Kramer M.R."/>
            <person name="McCombie R.W."/>
            <person name="Lonsdale D."/>
            <person name="O'Donovan C.C."/>
            <person name="Whitfield E.J."/>
            <person name="Apweiler R."/>
            <person name="Koyanagi K.O."/>
            <person name="Khurana J.P."/>
            <person name="Raghuvanshi S."/>
            <person name="Singh N.K."/>
            <person name="Tyagi A.K."/>
            <person name="Haberer G."/>
            <person name="Fujisawa M."/>
            <person name="Hosokawa S."/>
            <person name="Ito Y."/>
            <person name="Ikawa H."/>
            <person name="Shibata M."/>
            <person name="Yamamoto M."/>
            <person name="Bruskiewich R.M."/>
            <person name="Hoen D.R."/>
            <person name="Bureau TE."/>
            <person name="Namiki N."/>
            <person name="Ohyanagi H."/>
            <person name="Sakai Y."/>
            <person name="Nobushima S."/>
            <person name="Sakata K."/>
            <person name="Barrero R.A."/>
            <person name="Sato Y."/>
            <person name="Souvorov A."/>
            <person name="Smith-White B."/>
            <person name="Tatusova T."/>
            <person name="An S."/>
            <person name="An G."/>
            <person name="OOta S."/>
            <person name="Fuks G."/>
            <person name="Messing J."/>
            <person name="Christie K.R."/>
            <person name="Lieberherr D."/>
            <person name="Kim H."/>
            <person name="Zuccolo A."/>
            <person name="Wing R.A."/>
            <person name="Nobuta K."/>
            <person name="Green P.J."/>
            <person name="Lu C."/>
            <person name="Meyers BC."/>
            <person name="Chaparro C."/>
            <person name="Piegu B."/>
            <person name="Panaud O."/>
            <person name="Echeverria M."/>
        </authorList>
    </citation>
    <scope>NUCLEOTIDE SEQUENCE</scope>
</reference>
<gene>
    <name evidence="1" type="ordered locus">Os11g0147700</name>
    <name evidence="2" type="ORF">OsJ_32961</name>
</gene>
<accession>A0A0P0XYS0</accession>